<feature type="domain" description="STAS" evidence="1">
    <location>
        <begin position="24"/>
        <end position="70"/>
    </location>
</feature>
<reference evidence="2 3" key="1">
    <citation type="submission" date="2018-06" db="EMBL/GenBank/DDBJ databases">
        <authorList>
            <consortium name="Pathogen Informatics"/>
            <person name="Doyle S."/>
        </authorList>
    </citation>
    <scope>NUCLEOTIDE SEQUENCE [LARGE SCALE GENOMIC DNA]</scope>
    <source>
        <strain evidence="2 3">NCTC10742</strain>
    </source>
</reference>
<dbReference type="SUPFAM" id="SSF52091">
    <property type="entry name" value="SpoIIaa-like"/>
    <property type="match status" value="1"/>
</dbReference>
<accession>A0A378SKR0</accession>
<name>A0A378SKR0_9MYCO</name>
<dbReference type="RefSeq" id="WP_013472386.1">
    <property type="nucleotide sequence ID" value="NZ_JACKST010000100.1"/>
</dbReference>
<dbReference type="CDD" id="cd07043">
    <property type="entry name" value="STAS_anti-anti-sigma_factors"/>
    <property type="match status" value="1"/>
</dbReference>
<dbReference type="InterPro" id="IPR036513">
    <property type="entry name" value="STAS_dom_sf"/>
</dbReference>
<evidence type="ECO:0000313" key="3">
    <source>
        <dbReference type="Proteomes" id="UP000254291"/>
    </source>
</evidence>
<dbReference type="InterPro" id="IPR058548">
    <property type="entry name" value="MlaB-like_STAS"/>
</dbReference>
<dbReference type="PROSITE" id="PS50801">
    <property type="entry name" value="STAS"/>
    <property type="match status" value="1"/>
</dbReference>
<evidence type="ECO:0000259" key="1">
    <source>
        <dbReference type="PROSITE" id="PS50801"/>
    </source>
</evidence>
<protein>
    <submittedName>
        <fullName evidence="2">Anti-sigma-factor antagonist</fullName>
    </submittedName>
</protein>
<organism evidence="2 3">
    <name type="scientific">Mycolicibacterium gilvum</name>
    <dbReference type="NCBI Taxonomy" id="1804"/>
    <lineage>
        <taxon>Bacteria</taxon>
        <taxon>Bacillati</taxon>
        <taxon>Actinomycetota</taxon>
        <taxon>Actinomycetes</taxon>
        <taxon>Mycobacteriales</taxon>
        <taxon>Mycobacteriaceae</taxon>
        <taxon>Mycolicibacterium</taxon>
    </lineage>
</organism>
<proteinExistence type="predicted"/>
<sequence length="106" mass="11031">MPTFLTFDTVRAADGREVRLIAAGEIDLSNVDDLKSALSAAIGETAAAGAVLVVDFAAVEYVDSAAINVLSADSETIHKIVVHPFLLTTFRVSGLTELVTVEAAAI</sequence>
<dbReference type="Pfam" id="PF13466">
    <property type="entry name" value="STAS_2"/>
    <property type="match status" value="1"/>
</dbReference>
<evidence type="ECO:0000313" key="2">
    <source>
        <dbReference type="EMBL" id="STZ42444.1"/>
    </source>
</evidence>
<dbReference type="AlphaFoldDB" id="A0A378SKR0"/>
<dbReference type="Gene3D" id="3.30.750.24">
    <property type="entry name" value="STAS domain"/>
    <property type="match status" value="1"/>
</dbReference>
<gene>
    <name evidence="2" type="ORF">NCTC10742_01656</name>
</gene>
<dbReference type="InterPro" id="IPR002645">
    <property type="entry name" value="STAS_dom"/>
</dbReference>
<dbReference type="EMBL" id="UGQM01000001">
    <property type="protein sequence ID" value="STZ42444.1"/>
    <property type="molecule type" value="Genomic_DNA"/>
</dbReference>
<dbReference type="Proteomes" id="UP000254291">
    <property type="component" value="Unassembled WGS sequence"/>
</dbReference>